<feature type="domain" description="DUF4142" evidence="1">
    <location>
        <begin position="57"/>
        <end position="184"/>
    </location>
</feature>
<dbReference type="Gene3D" id="1.20.1260.10">
    <property type="match status" value="1"/>
</dbReference>
<sequence>MRVKLVSESLFYKIALSVLILFSAESCKENDTLEEETKSEILENNTEEEREAHFFIATANISKKMVSKSQIAQQKTLQHDIKELSKRLEHQQNNVFQEITKMANKKLIIISEINAAGNDDLYKLMNAKEKNFDKLYLNDMTNALSDEINLLQTITKETGDISILKLANSILPIQYEFLRETEKLKERIN</sequence>
<organism evidence="2 3">
    <name type="scientific">Flavobacterium geliluteum</name>
    <dbReference type="NCBI Taxonomy" id="2816120"/>
    <lineage>
        <taxon>Bacteria</taxon>
        <taxon>Pseudomonadati</taxon>
        <taxon>Bacteroidota</taxon>
        <taxon>Flavobacteriia</taxon>
        <taxon>Flavobacteriales</taxon>
        <taxon>Flavobacteriaceae</taxon>
        <taxon>Flavobacterium</taxon>
    </lineage>
</organism>
<dbReference type="RefSeq" id="WP_210666417.1">
    <property type="nucleotide sequence ID" value="NZ_JAGFBV010000014.1"/>
</dbReference>
<dbReference type="InterPro" id="IPR025419">
    <property type="entry name" value="DUF4142"/>
</dbReference>
<dbReference type="EMBL" id="JAGFBV010000014">
    <property type="protein sequence ID" value="MBP4138422.1"/>
    <property type="molecule type" value="Genomic_DNA"/>
</dbReference>
<reference evidence="2 3" key="1">
    <citation type="submission" date="2021-03" db="EMBL/GenBank/DDBJ databases">
        <title>Flavobacterium Flabelliformis Sp. Nov. And Flavobacterium Geliluteum Sp. Nov., Two Novel Multidrug Resistant Psychrophilic Species Isolated From Antarctica.</title>
        <authorList>
            <person name="Kralova S."/>
            <person name="Busse H.J."/>
            <person name="Bezdicek M."/>
            <person name="Nykrynova M."/>
            <person name="Kroupova E."/>
            <person name="Krsek D."/>
            <person name="Sedlacek I."/>
        </authorList>
    </citation>
    <scope>NUCLEOTIDE SEQUENCE [LARGE SCALE GENOMIC DNA]</scope>
    <source>
        <strain evidence="2 3">P7388</strain>
    </source>
</reference>
<evidence type="ECO:0000313" key="3">
    <source>
        <dbReference type="Proteomes" id="UP000675047"/>
    </source>
</evidence>
<protein>
    <submittedName>
        <fullName evidence="2">DUF4142 domain-containing protein</fullName>
    </submittedName>
</protein>
<keyword evidence="3" id="KW-1185">Reference proteome</keyword>
<dbReference type="Proteomes" id="UP000675047">
    <property type="component" value="Unassembled WGS sequence"/>
</dbReference>
<gene>
    <name evidence="2" type="ORF">J3495_10015</name>
</gene>
<accession>A0A940X9Z4</accession>
<proteinExistence type="predicted"/>
<name>A0A940X9Z4_9FLAO</name>
<dbReference type="Pfam" id="PF13628">
    <property type="entry name" value="DUF4142"/>
    <property type="match status" value="1"/>
</dbReference>
<evidence type="ECO:0000313" key="2">
    <source>
        <dbReference type="EMBL" id="MBP4138422.1"/>
    </source>
</evidence>
<dbReference type="InterPro" id="IPR012347">
    <property type="entry name" value="Ferritin-like"/>
</dbReference>
<dbReference type="AlphaFoldDB" id="A0A940X9Z4"/>
<comment type="caution">
    <text evidence="2">The sequence shown here is derived from an EMBL/GenBank/DDBJ whole genome shotgun (WGS) entry which is preliminary data.</text>
</comment>
<evidence type="ECO:0000259" key="1">
    <source>
        <dbReference type="Pfam" id="PF13628"/>
    </source>
</evidence>